<reference evidence="3 4" key="1">
    <citation type="journal article" date="2015" name="Stand. Genomic Sci.">
        <title>Genomic Encyclopedia of Bacterial and Archaeal Type Strains, Phase III: the genomes of soil and plant-associated and newly described type strains.</title>
        <authorList>
            <person name="Whitman W.B."/>
            <person name="Woyke T."/>
            <person name="Klenk H.P."/>
            <person name="Zhou Y."/>
            <person name="Lilburn T.G."/>
            <person name="Beck B.J."/>
            <person name="De Vos P."/>
            <person name="Vandamme P."/>
            <person name="Eisen J.A."/>
            <person name="Garrity G."/>
            <person name="Hugenholtz P."/>
            <person name="Kyrpides N.C."/>
        </authorList>
    </citation>
    <scope>NUCLEOTIDE SEQUENCE [LARGE SCALE GENOMIC DNA]</scope>
    <source>
        <strain evidence="3 4">CGMCC 1.10115</strain>
    </source>
</reference>
<proteinExistence type="predicted"/>
<dbReference type="Proteomes" id="UP000318667">
    <property type="component" value="Unassembled WGS sequence"/>
</dbReference>
<feature type="transmembrane region" description="Helical" evidence="1">
    <location>
        <begin position="440"/>
        <end position="461"/>
    </location>
</feature>
<dbReference type="GeneID" id="65404277"/>
<feature type="transmembrane region" description="Helical" evidence="1">
    <location>
        <begin position="67"/>
        <end position="88"/>
    </location>
</feature>
<feature type="transmembrane region" description="Helical" evidence="1">
    <location>
        <begin position="379"/>
        <end position="400"/>
    </location>
</feature>
<protein>
    <submittedName>
        <fullName evidence="3">Nucleoside recognition membrane protein YjiH</fullName>
    </submittedName>
</protein>
<feature type="transmembrane region" description="Helical" evidence="1">
    <location>
        <begin position="108"/>
        <end position="125"/>
    </location>
</feature>
<gene>
    <name evidence="3" type="ORF">IQ19_03120</name>
</gene>
<feature type="transmembrane region" description="Helical" evidence="1">
    <location>
        <begin position="251"/>
        <end position="269"/>
    </location>
</feature>
<dbReference type="InterPro" id="IPR011642">
    <property type="entry name" value="Gate_dom"/>
</dbReference>
<evidence type="ECO:0000313" key="4">
    <source>
        <dbReference type="Proteomes" id="UP000318667"/>
    </source>
</evidence>
<dbReference type="Pfam" id="PF07670">
    <property type="entry name" value="Gate"/>
    <property type="match status" value="1"/>
</dbReference>
<dbReference type="RefSeq" id="WP_144543213.1">
    <property type="nucleotide sequence ID" value="NZ_CBCSDC010000005.1"/>
</dbReference>
<accession>A0A562JRA8</accession>
<keyword evidence="1" id="KW-0472">Membrane</keyword>
<evidence type="ECO:0000256" key="1">
    <source>
        <dbReference type="SAM" id="Phobius"/>
    </source>
</evidence>
<sequence>MSSLSKKMPESEQEQLKAFASGDYLKFLIPSLVGILLFMVPISEGEGITIPVAFLAGKIGALLGDSVYPVTVIVISLSVIGSFIAKVFKPGIILNSPFLNKLFNVSKFWLAARFLGMVFAIITLFELGFEPIYSENTGGLLIYDLIPILFTTFLLAGLLLPLLLNFGLLEFFGALLIKVMRPIFTLPGRSSLDCLASWVGDGTIGVLLTTKQYEDGYYTKREAAVVATTFSVVSITFTIVIIQYLNLEQYFLHYYFTIILAGLAAAIIMPRIPPLSRKANTGYEGTELKEETSIPANVSAVNWGINNAVKKAQTNKSAAAVVKEGFQNVLDMWLGVLPIVMAIGTVALVIAEYTPAFMILGKPFEPILALMQIPEAGEAAQTMVVGFADMFLPAVIGSGIESEMTRFVIACVSVTQLVYMSEMGGLLLGSKLPVSIKDLILIFLLRTIITLPIVVVIAHIIF</sequence>
<feature type="domain" description="Nucleoside transporter/FeoB GTPase Gate" evidence="2">
    <location>
        <begin position="149"/>
        <end position="245"/>
    </location>
</feature>
<evidence type="ECO:0000259" key="2">
    <source>
        <dbReference type="Pfam" id="PF07670"/>
    </source>
</evidence>
<name>A0A562JRA8_9BACI</name>
<feature type="transmembrane region" description="Helical" evidence="1">
    <location>
        <begin position="333"/>
        <end position="359"/>
    </location>
</feature>
<feature type="transmembrane region" description="Helical" evidence="1">
    <location>
        <begin position="407"/>
        <end position="428"/>
    </location>
</feature>
<evidence type="ECO:0000313" key="3">
    <source>
        <dbReference type="EMBL" id="TWH85696.1"/>
    </source>
</evidence>
<dbReference type="EMBL" id="VLKI01000008">
    <property type="protein sequence ID" value="TWH85696.1"/>
    <property type="molecule type" value="Genomic_DNA"/>
</dbReference>
<keyword evidence="1" id="KW-0812">Transmembrane</keyword>
<keyword evidence="4" id="KW-1185">Reference proteome</keyword>
<keyword evidence="1" id="KW-1133">Transmembrane helix</keyword>
<feature type="transmembrane region" description="Helical" evidence="1">
    <location>
        <begin position="145"/>
        <end position="177"/>
    </location>
</feature>
<dbReference type="AlphaFoldDB" id="A0A562JRA8"/>
<comment type="caution">
    <text evidence="3">The sequence shown here is derived from an EMBL/GenBank/DDBJ whole genome shotgun (WGS) entry which is preliminary data.</text>
</comment>
<feature type="transmembrane region" description="Helical" evidence="1">
    <location>
        <begin position="223"/>
        <end position="245"/>
    </location>
</feature>
<organism evidence="3 4">
    <name type="scientific">Cytobacillus oceanisediminis</name>
    <dbReference type="NCBI Taxonomy" id="665099"/>
    <lineage>
        <taxon>Bacteria</taxon>
        <taxon>Bacillati</taxon>
        <taxon>Bacillota</taxon>
        <taxon>Bacilli</taxon>
        <taxon>Bacillales</taxon>
        <taxon>Bacillaceae</taxon>
        <taxon>Cytobacillus</taxon>
    </lineage>
</organism>
<dbReference type="OrthoDB" id="1633380at2"/>